<dbReference type="InterPro" id="IPR036271">
    <property type="entry name" value="Tet_transcr_reg_TetR-rel_C_sf"/>
</dbReference>
<organism evidence="5 6">
    <name type="scientific">Microbacterium binotii</name>
    <dbReference type="NCBI Taxonomy" id="462710"/>
    <lineage>
        <taxon>Bacteria</taxon>
        <taxon>Bacillati</taxon>
        <taxon>Actinomycetota</taxon>
        <taxon>Actinomycetes</taxon>
        <taxon>Micrococcales</taxon>
        <taxon>Microbacteriaceae</taxon>
        <taxon>Microbacterium</taxon>
    </lineage>
</organism>
<evidence type="ECO:0000259" key="3">
    <source>
        <dbReference type="PROSITE" id="PS50977"/>
    </source>
</evidence>
<accession>A0ABN3P8Z8</accession>
<dbReference type="SUPFAM" id="SSF48498">
    <property type="entry name" value="Tetracyclin repressor-like, C-terminal domain"/>
    <property type="match status" value="1"/>
</dbReference>
<dbReference type="InterPro" id="IPR050624">
    <property type="entry name" value="HTH-type_Tx_Regulator"/>
</dbReference>
<reference evidence="5" key="3">
    <citation type="submission" date="2023-12" db="EMBL/GenBank/DDBJ databases">
        <authorList>
            <person name="Sun Q."/>
            <person name="Inoue M."/>
        </authorList>
    </citation>
    <scope>NUCLEOTIDE SEQUENCE</scope>
    <source>
        <strain evidence="5">JCM 16365</strain>
    </source>
</reference>
<feature type="domain" description="HTH tetR-type" evidence="3">
    <location>
        <begin position="6"/>
        <end position="66"/>
    </location>
</feature>
<protein>
    <submittedName>
        <fullName evidence="5">TetR/AcrR family transcriptional regulator C-terminal domain-containing protein</fullName>
    </submittedName>
</protein>
<dbReference type="RefSeq" id="WP_344226472.1">
    <property type="nucleotide sequence ID" value="NZ_BAAARI010000002.1"/>
</dbReference>
<evidence type="ECO:0000313" key="5">
    <source>
        <dbReference type="EMBL" id="GAA2572869.1"/>
    </source>
</evidence>
<dbReference type="PANTHER" id="PTHR43479:SF7">
    <property type="entry name" value="TETR-FAMILY TRANSCRIPTIONAL REGULATOR"/>
    <property type="match status" value="1"/>
</dbReference>
<comment type="caution">
    <text evidence="5">The sequence shown here is derived from an EMBL/GenBank/DDBJ whole genome shotgun (WGS) entry which is preliminary data.</text>
</comment>
<dbReference type="PROSITE" id="PS50977">
    <property type="entry name" value="HTH_TETR_2"/>
    <property type="match status" value="1"/>
</dbReference>
<reference evidence="4" key="1">
    <citation type="journal article" date="2014" name="Int. J. Syst. Evol. Microbiol.">
        <title>Complete genome of a new Firmicutes species belonging to the dominant human colonic microbiota ('Ruminococcus bicirculans') reveals two chromosomes and a selective capacity to utilize plant glucans.</title>
        <authorList>
            <consortium name="NISC Comparative Sequencing Program"/>
            <person name="Wegmann U."/>
            <person name="Louis P."/>
            <person name="Goesmann A."/>
            <person name="Henrissat B."/>
            <person name="Duncan S.H."/>
            <person name="Flint H.J."/>
        </authorList>
    </citation>
    <scope>NUCLEOTIDE SEQUENCE</scope>
    <source>
        <strain evidence="4">JCM 16365</strain>
    </source>
</reference>
<dbReference type="Proteomes" id="UP001500274">
    <property type="component" value="Unassembled WGS sequence"/>
</dbReference>
<reference evidence="5 6" key="2">
    <citation type="journal article" date="2019" name="Int. J. Syst. Evol. Microbiol.">
        <title>The Global Catalogue of Microorganisms (GCM) 10K type strain sequencing project: providing services to taxonomists for standard genome sequencing and annotation.</title>
        <authorList>
            <consortium name="The Broad Institute Genomics Platform"/>
            <consortium name="The Broad Institute Genome Sequencing Center for Infectious Disease"/>
            <person name="Wu L."/>
            <person name="Ma J."/>
        </authorList>
    </citation>
    <scope>NUCLEOTIDE SEQUENCE [LARGE SCALE GENOMIC DNA]</scope>
    <source>
        <strain evidence="5 6">JCM 16365</strain>
    </source>
</reference>
<dbReference type="PANTHER" id="PTHR43479">
    <property type="entry name" value="ACREF/ENVCD OPERON REPRESSOR-RELATED"/>
    <property type="match status" value="1"/>
</dbReference>
<gene>
    <name evidence="4" type="ORF">GCM10009862_04490</name>
    <name evidence="5" type="ORF">GCM10009862_09760</name>
</gene>
<dbReference type="EMBL" id="BAAARI010000006">
    <property type="protein sequence ID" value="GAA2572869.1"/>
    <property type="molecule type" value="Genomic_DNA"/>
</dbReference>
<evidence type="ECO:0000256" key="1">
    <source>
        <dbReference type="ARBA" id="ARBA00023125"/>
    </source>
</evidence>
<dbReference type="InterPro" id="IPR001647">
    <property type="entry name" value="HTH_TetR"/>
</dbReference>
<evidence type="ECO:0000313" key="4">
    <source>
        <dbReference type="EMBL" id="GAA2568828.1"/>
    </source>
</evidence>
<evidence type="ECO:0000313" key="6">
    <source>
        <dbReference type="Proteomes" id="UP001500274"/>
    </source>
</evidence>
<name>A0ABN3P8Z8_9MICO</name>
<keyword evidence="6" id="KW-1185">Reference proteome</keyword>
<evidence type="ECO:0000256" key="2">
    <source>
        <dbReference type="PROSITE-ProRule" id="PRU00335"/>
    </source>
</evidence>
<dbReference type="Pfam" id="PF00440">
    <property type="entry name" value="TetR_N"/>
    <property type="match status" value="1"/>
</dbReference>
<proteinExistence type="predicted"/>
<dbReference type="Gene3D" id="1.10.357.10">
    <property type="entry name" value="Tetracycline Repressor, domain 2"/>
    <property type="match status" value="1"/>
</dbReference>
<dbReference type="InterPro" id="IPR009057">
    <property type="entry name" value="Homeodomain-like_sf"/>
</dbReference>
<dbReference type="EMBL" id="BAAARI010000002">
    <property type="protein sequence ID" value="GAA2568828.1"/>
    <property type="molecule type" value="Genomic_DNA"/>
</dbReference>
<dbReference type="SUPFAM" id="SSF46689">
    <property type="entry name" value="Homeodomain-like"/>
    <property type="match status" value="1"/>
</dbReference>
<keyword evidence="1 2" id="KW-0238">DNA-binding</keyword>
<sequence length="188" mass="20299">MDPRVARTRTSLQNALLDLARERPLDAITVADIAAEAGVNRSSFYQHYADKDQLLADALESAVDDVSSRIIRSADPRDISQPPAELTTYLQHIADNADLYRLVLGEHGSLTVAAQLRARVERIVGDAVREGAPSVFDGLPVDVVAASVTGSALGVITAWLARDPLPPIKVAIQWLWQALFGPLDRPSA</sequence>
<feature type="DNA-binding region" description="H-T-H motif" evidence="2">
    <location>
        <begin position="29"/>
        <end position="48"/>
    </location>
</feature>